<dbReference type="PANTHER" id="PTHR30290">
    <property type="entry name" value="PERIPLASMIC BINDING COMPONENT OF ABC TRANSPORTER"/>
    <property type="match status" value="1"/>
</dbReference>
<dbReference type="InterPro" id="IPR000914">
    <property type="entry name" value="SBP_5_dom"/>
</dbReference>
<evidence type="ECO:0000256" key="3">
    <source>
        <dbReference type="ARBA" id="ARBA00022729"/>
    </source>
</evidence>
<organism evidence="6 7">
    <name type="scientific">Acidithiobacillus ferrivorans</name>
    <dbReference type="NCBI Taxonomy" id="160808"/>
    <lineage>
        <taxon>Bacteria</taxon>
        <taxon>Pseudomonadati</taxon>
        <taxon>Pseudomonadota</taxon>
        <taxon>Acidithiobacillia</taxon>
        <taxon>Acidithiobacillales</taxon>
        <taxon>Acidithiobacillaceae</taxon>
        <taxon>Acidithiobacillus</taxon>
    </lineage>
</organism>
<gene>
    <name evidence="6" type="ORF">BBC27_04340</name>
</gene>
<proteinExistence type="inferred from homology"/>
<sequence length="549" mass="61176">MRLLHGFCCKTTRYLSATVAGTLLSCSVFAATPQYGGTLTTVPGVGLAPPSAMNGFNPLLTSSAYDSEAEGLMYQPLLWINRQFKIDYGLSVARAIVVGPEHRTFTIRLSKGWKWSDGVPVTAADVAYTYHMILRLGPKFPGYASGGIPGEVAALTVVNPYEIRVVTKRPVNPTWFELSGLNQLVPYPAQVWNKYSVNQMVEQMTNLNFFQVVDGPFRLESFHPGRYVSMVPNRRFSGPDKPYIHRVIFRFIHSPASVFFALKSGTIQLGNLPAPLYPARHQLKGDRLFTTGPPWGFNYLGFDFDNPHIAFVRDPLVRQAMMHAINQDLFIRILGYGHGVRAFGLVPGVPPTFLSPEAKSLLSQGAYDPALADELLGRAGWRMGPHGIRIKDGHRLAFTLYLPPGTIRGPTLLAEMLAKVGIEVRMREKPFNEIFAQISDPSNRHWQAVYLAWSQSAYPTGGSIFKCGGTQNNYHYCSKKMDALSDKIRIQPGLQALYRFQNYFTEQQPVIVLPNMKIFVEAALQLHGLSRAFSPLGGFNPQFIWISRG</sequence>
<dbReference type="Gene3D" id="3.10.105.10">
    <property type="entry name" value="Dipeptide-binding Protein, Domain 3"/>
    <property type="match status" value="1"/>
</dbReference>
<reference evidence="6 7" key="1">
    <citation type="submission" date="2016-07" db="EMBL/GenBank/DDBJ databases">
        <title>Draft genome of a psychrotolerant acidophile Acidithiobacillus ferrivorans strain YL15.</title>
        <authorList>
            <person name="Peng T."/>
            <person name="Ma L."/>
            <person name="Nan M."/>
            <person name="An N."/>
            <person name="Wang M."/>
            <person name="Qiu G."/>
            <person name="Zeng W."/>
        </authorList>
    </citation>
    <scope>NUCLEOTIDE SEQUENCE [LARGE SCALE GENOMIC DNA]</scope>
    <source>
        <strain evidence="6 7">YL15</strain>
    </source>
</reference>
<dbReference type="SUPFAM" id="SSF53850">
    <property type="entry name" value="Periplasmic binding protein-like II"/>
    <property type="match status" value="1"/>
</dbReference>
<dbReference type="EMBL" id="MASQ01000145">
    <property type="protein sequence ID" value="OCB01382.1"/>
    <property type="molecule type" value="Genomic_DNA"/>
</dbReference>
<name>A0A1B9BUK0_9PROT</name>
<dbReference type="PANTHER" id="PTHR30290:SF9">
    <property type="entry name" value="OLIGOPEPTIDE-BINDING PROTEIN APPA"/>
    <property type="match status" value="1"/>
</dbReference>
<evidence type="ECO:0000256" key="1">
    <source>
        <dbReference type="ARBA" id="ARBA00005695"/>
    </source>
</evidence>
<dbReference type="InterPro" id="IPR039424">
    <property type="entry name" value="SBP_5"/>
</dbReference>
<feature type="signal peptide" evidence="4">
    <location>
        <begin position="1"/>
        <end position="30"/>
    </location>
</feature>
<dbReference type="AlphaFoldDB" id="A0A1B9BUK0"/>
<comment type="caution">
    <text evidence="6">The sequence shown here is derived from an EMBL/GenBank/DDBJ whole genome shotgun (WGS) entry which is preliminary data.</text>
</comment>
<accession>A0A1B9BUK0</accession>
<evidence type="ECO:0000256" key="2">
    <source>
        <dbReference type="ARBA" id="ARBA00022448"/>
    </source>
</evidence>
<dbReference type="Gene3D" id="3.40.190.10">
    <property type="entry name" value="Periplasmic binding protein-like II"/>
    <property type="match status" value="1"/>
</dbReference>
<evidence type="ECO:0000256" key="4">
    <source>
        <dbReference type="SAM" id="SignalP"/>
    </source>
</evidence>
<dbReference type="GO" id="GO:0030288">
    <property type="term" value="C:outer membrane-bounded periplasmic space"/>
    <property type="evidence" value="ECO:0007669"/>
    <property type="project" value="UniProtKB-ARBA"/>
</dbReference>
<dbReference type="GO" id="GO:1904680">
    <property type="term" value="F:peptide transmembrane transporter activity"/>
    <property type="evidence" value="ECO:0007669"/>
    <property type="project" value="TreeGrafter"/>
</dbReference>
<keyword evidence="2" id="KW-0813">Transport</keyword>
<keyword evidence="3 4" id="KW-0732">Signal</keyword>
<dbReference type="GO" id="GO:0015833">
    <property type="term" value="P:peptide transport"/>
    <property type="evidence" value="ECO:0007669"/>
    <property type="project" value="TreeGrafter"/>
</dbReference>
<comment type="similarity">
    <text evidence="1">Belongs to the bacterial solute-binding protein 5 family.</text>
</comment>
<dbReference type="InterPro" id="IPR030678">
    <property type="entry name" value="Peptide/Ni-bd"/>
</dbReference>
<feature type="domain" description="Solute-binding protein family 5" evidence="5">
    <location>
        <begin position="100"/>
        <end position="463"/>
    </location>
</feature>
<dbReference type="PROSITE" id="PS51257">
    <property type="entry name" value="PROKAR_LIPOPROTEIN"/>
    <property type="match status" value="1"/>
</dbReference>
<dbReference type="GO" id="GO:0043190">
    <property type="term" value="C:ATP-binding cassette (ABC) transporter complex"/>
    <property type="evidence" value="ECO:0007669"/>
    <property type="project" value="InterPro"/>
</dbReference>
<evidence type="ECO:0000259" key="5">
    <source>
        <dbReference type="Pfam" id="PF00496"/>
    </source>
</evidence>
<dbReference type="Proteomes" id="UP000093129">
    <property type="component" value="Unassembled WGS sequence"/>
</dbReference>
<dbReference type="Pfam" id="PF00496">
    <property type="entry name" value="SBP_bac_5"/>
    <property type="match status" value="1"/>
</dbReference>
<protein>
    <submittedName>
        <fullName evidence="6">Peptide ABC transporter substrate-binding protein</fullName>
    </submittedName>
</protein>
<evidence type="ECO:0000313" key="7">
    <source>
        <dbReference type="Proteomes" id="UP000093129"/>
    </source>
</evidence>
<evidence type="ECO:0000313" key="6">
    <source>
        <dbReference type="EMBL" id="OCB01382.1"/>
    </source>
</evidence>
<feature type="chain" id="PRO_5008622876" evidence="4">
    <location>
        <begin position="31"/>
        <end position="549"/>
    </location>
</feature>
<dbReference type="CDD" id="cd08513">
    <property type="entry name" value="PBP2_thermophilic_Hb8_like"/>
    <property type="match status" value="1"/>
</dbReference>
<dbReference type="PIRSF" id="PIRSF002741">
    <property type="entry name" value="MppA"/>
    <property type="match status" value="1"/>
</dbReference>